<accession>A0A382KNR4</accession>
<evidence type="ECO:0008006" key="6">
    <source>
        <dbReference type="Google" id="ProtNLM"/>
    </source>
</evidence>
<evidence type="ECO:0000313" key="5">
    <source>
        <dbReference type="EMBL" id="SVC25103.1"/>
    </source>
</evidence>
<dbReference type="GO" id="GO:0051287">
    <property type="term" value="F:NAD binding"/>
    <property type="evidence" value="ECO:0007669"/>
    <property type="project" value="InterPro"/>
</dbReference>
<evidence type="ECO:0000256" key="2">
    <source>
        <dbReference type="ARBA" id="ARBA00023027"/>
    </source>
</evidence>
<keyword evidence="2" id="KW-0520">NAD</keyword>
<dbReference type="PIRSF" id="PIRSF000103">
    <property type="entry name" value="HIBADH"/>
    <property type="match status" value="1"/>
</dbReference>
<dbReference type="EMBL" id="UINC01081346">
    <property type="protein sequence ID" value="SVC25103.1"/>
    <property type="molecule type" value="Genomic_DNA"/>
</dbReference>
<evidence type="ECO:0000256" key="1">
    <source>
        <dbReference type="ARBA" id="ARBA00023002"/>
    </source>
</evidence>
<dbReference type="SUPFAM" id="SSF48179">
    <property type="entry name" value="6-phosphogluconate dehydrogenase C-terminal domain-like"/>
    <property type="match status" value="1"/>
</dbReference>
<dbReference type="InterPro" id="IPR008927">
    <property type="entry name" value="6-PGluconate_DH-like_C_sf"/>
</dbReference>
<dbReference type="GO" id="GO:0050661">
    <property type="term" value="F:NADP binding"/>
    <property type="evidence" value="ECO:0007669"/>
    <property type="project" value="InterPro"/>
</dbReference>
<dbReference type="PANTHER" id="PTHR22981:SF7">
    <property type="entry name" value="3-HYDROXYISOBUTYRATE DEHYDROGENASE, MITOCHONDRIAL"/>
    <property type="match status" value="1"/>
</dbReference>
<name>A0A382KNR4_9ZZZZ</name>
<reference evidence="5" key="1">
    <citation type="submission" date="2018-05" db="EMBL/GenBank/DDBJ databases">
        <authorList>
            <person name="Lanie J.A."/>
            <person name="Ng W.-L."/>
            <person name="Kazmierczak K.M."/>
            <person name="Andrzejewski T.M."/>
            <person name="Davidsen T.M."/>
            <person name="Wayne K.J."/>
            <person name="Tettelin H."/>
            <person name="Glass J.I."/>
            <person name="Rusch D."/>
            <person name="Podicherti R."/>
            <person name="Tsui H.-C.T."/>
            <person name="Winkler M.E."/>
        </authorList>
    </citation>
    <scope>NUCLEOTIDE SEQUENCE</scope>
</reference>
<sequence>MRDKVGVIGLGAMGGIYTRHLLNAGFEVIGCDLVESHVTALVERGMKPACTPRDVAELADVLISSLPSLKAVQEVIAGDNGILKCDKDSQILIDTTTLKVEDKIDLGELMTTGGKIFLDAPISGTPPMVEALQGSLYVSGDEAAYERCKPIIEGFTKTNYYVGQVGDASKMKILANYLVGVHTVAAAECMVLGIKAGLDPKLIHEVLPKGAGGSTMLQVRGEYMANSDYRYEEGTIFNVFQKDCSIISEYAASMKSPIHLFAAARQTFNSAIALGLDHHELAAVCKAVEVAAGVDRKMVE</sequence>
<dbReference type="AlphaFoldDB" id="A0A382KNR4"/>
<dbReference type="InterPro" id="IPR013328">
    <property type="entry name" value="6PGD_dom2"/>
</dbReference>
<dbReference type="InterPro" id="IPR015815">
    <property type="entry name" value="HIBADH-related"/>
</dbReference>
<feature type="domain" description="3-hydroxyisobutyrate dehydrogenase-like NAD-binding" evidence="4">
    <location>
        <begin position="166"/>
        <end position="286"/>
    </location>
</feature>
<dbReference type="SUPFAM" id="SSF51735">
    <property type="entry name" value="NAD(P)-binding Rossmann-fold domains"/>
    <property type="match status" value="1"/>
</dbReference>
<dbReference type="Pfam" id="PF03446">
    <property type="entry name" value="NAD_binding_2"/>
    <property type="match status" value="1"/>
</dbReference>
<dbReference type="Gene3D" id="3.40.50.720">
    <property type="entry name" value="NAD(P)-binding Rossmann-like Domain"/>
    <property type="match status" value="1"/>
</dbReference>
<dbReference type="Pfam" id="PF14833">
    <property type="entry name" value="NAD_binding_11"/>
    <property type="match status" value="1"/>
</dbReference>
<dbReference type="InterPro" id="IPR036291">
    <property type="entry name" value="NAD(P)-bd_dom_sf"/>
</dbReference>
<dbReference type="GO" id="GO:0016616">
    <property type="term" value="F:oxidoreductase activity, acting on the CH-OH group of donors, NAD or NADP as acceptor"/>
    <property type="evidence" value="ECO:0007669"/>
    <property type="project" value="TreeGrafter"/>
</dbReference>
<evidence type="ECO:0000259" key="3">
    <source>
        <dbReference type="Pfam" id="PF03446"/>
    </source>
</evidence>
<proteinExistence type="predicted"/>
<keyword evidence="1" id="KW-0560">Oxidoreductase</keyword>
<organism evidence="5">
    <name type="scientific">marine metagenome</name>
    <dbReference type="NCBI Taxonomy" id="408172"/>
    <lineage>
        <taxon>unclassified sequences</taxon>
        <taxon>metagenomes</taxon>
        <taxon>ecological metagenomes</taxon>
    </lineage>
</organism>
<protein>
    <recommendedName>
        <fullName evidence="6">6-phosphogluconate dehydrogenase NADP-binding domain-containing protein</fullName>
    </recommendedName>
</protein>
<evidence type="ECO:0000259" key="4">
    <source>
        <dbReference type="Pfam" id="PF14833"/>
    </source>
</evidence>
<dbReference type="InterPro" id="IPR029154">
    <property type="entry name" value="HIBADH-like_NADP-bd"/>
</dbReference>
<feature type="domain" description="6-phosphogluconate dehydrogenase NADP-binding" evidence="3">
    <location>
        <begin position="4"/>
        <end position="163"/>
    </location>
</feature>
<dbReference type="InterPro" id="IPR006115">
    <property type="entry name" value="6PGDH_NADP-bd"/>
</dbReference>
<gene>
    <name evidence="5" type="ORF">METZ01_LOCUS277957</name>
</gene>
<dbReference type="Gene3D" id="1.10.1040.10">
    <property type="entry name" value="N-(1-d-carboxylethyl)-l-norvaline Dehydrogenase, domain 2"/>
    <property type="match status" value="1"/>
</dbReference>
<dbReference type="PANTHER" id="PTHR22981">
    <property type="entry name" value="3-HYDROXYISOBUTYRATE DEHYDROGENASE-RELATED"/>
    <property type="match status" value="1"/>
</dbReference>